<gene>
    <name evidence="2" type="ORF">NEISUBOT_04657</name>
</gene>
<dbReference type="EMBL" id="ACEO02000007">
    <property type="protein sequence ID" value="EFC51949.1"/>
    <property type="molecule type" value="Genomic_DNA"/>
</dbReference>
<dbReference type="InterPro" id="IPR025334">
    <property type="entry name" value="DUF4240"/>
</dbReference>
<sequence>MTINDFWNIIDQARPESRNIGEFNQNLNRLLESLPDEDLLYFDYFFKMYECTIIASPNRLIWSALSLVYGGKHKYNTYGFAAWLILQGKSHYLAVLHDADRLADTEATQNYCSGNLKGHEHEFPEQRYLAGRIYSKRNRIGIRAFEKTTKEFAPKANTEWQKIEQQELNSPTFQSNRNWTLEDLAVILPNTYQKYICV</sequence>
<accession>A0A9W5MZ83</accession>
<dbReference type="Proteomes" id="UP000004621">
    <property type="component" value="Unassembled WGS sequence"/>
</dbReference>
<evidence type="ECO:0000313" key="2">
    <source>
        <dbReference type="EMBL" id="EFC51949.1"/>
    </source>
</evidence>
<organism evidence="2 3">
    <name type="scientific">Neisseria subflava NJ9703</name>
    <dbReference type="NCBI Taxonomy" id="546268"/>
    <lineage>
        <taxon>Bacteria</taxon>
        <taxon>Pseudomonadati</taxon>
        <taxon>Pseudomonadota</taxon>
        <taxon>Betaproteobacteria</taxon>
        <taxon>Neisseriales</taxon>
        <taxon>Neisseriaceae</taxon>
        <taxon>Neisseria</taxon>
    </lineage>
</organism>
<evidence type="ECO:0000313" key="3">
    <source>
        <dbReference type="Proteomes" id="UP000004621"/>
    </source>
</evidence>
<proteinExistence type="predicted"/>
<dbReference type="AlphaFoldDB" id="A0A9W5MZ83"/>
<protein>
    <recommendedName>
        <fullName evidence="1">DUF4240 domain-containing protein</fullName>
    </recommendedName>
</protein>
<dbReference type="Pfam" id="PF14024">
    <property type="entry name" value="DUF4240"/>
    <property type="match status" value="1"/>
</dbReference>
<comment type="caution">
    <text evidence="2">The sequence shown here is derived from an EMBL/GenBank/DDBJ whole genome shotgun (WGS) entry which is preliminary data.</text>
</comment>
<reference evidence="2 3" key="1">
    <citation type="submission" date="2010-01" db="EMBL/GenBank/DDBJ databases">
        <authorList>
            <person name="Weinstock G."/>
            <person name="Sodergren E."/>
            <person name="Clifton S."/>
            <person name="Fulton L."/>
            <person name="Fulton B."/>
            <person name="Courtney L."/>
            <person name="Fronick C."/>
            <person name="Harrison M."/>
            <person name="Strong C."/>
            <person name="Farmer C."/>
            <person name="Delahaunty K."/>
            <person name="Markovic C."/>
            <person name="Hall O."/>
            <person name="Minx P."/>
            <person name="Tomlinson C."/>
            <person name="Mitreva M."/>
            <person name="Nelson J."/>
            <person name="Hou S."/>
            <person name="Wollam A."/>
            <person name="Pepin K.H."/>
            <person name="Johnson M."/>
            <person name="Bhonagiri V."/>
            <person name="Nash W.E."/>
            <person name="Warren W."/>
            <person name="Chinwalla A."/>
            <person name="Mardis E.R."/>
            <person name="Wilson R.K."/>
        </authorList>
    </citation>
    <scope>NUCLEOTIDE SEQUENCE [LARGE SCALE GENOMIC DNA]</scope>
    <source>
        <strain evidence="2 3">NJ9703</strain>
    </source>
</reference>
<evidence type="ECO:0000259" key="1">
    <source>
        <dbReference type="Pfam" id="PF14024"/>
    </source>
</evidence>
<name>A0A9W5MZ83_NEISU</name>
<dbReference type="RefSeq" id="WP_003749374.1">
    <property type="nucleotide sequence ID" value="NZ_ACEO02000007.1"/>
</dbReference>
<feature type="domain" description="DUF4240" evidence="1">
    <location>
        <begin position="1"/>
        <end position="135"/>
    </location>
</feature>